<evidence type="ECO:0008006" key="6">
    <source>
        <dbReference type="Google" id="ProtNLM"/>
    </source>
</evidence>
<accession>A0AA85JZ12</accession>
<reference evidence="4" key="1">
    <citation type="submission" date="2022-06" db="EMBL/GenBank/DDBJ databases">
        <authorList>
            <person name="Berger JAMES D."/>
            <person name="Berger JAMES D."/>
        </authorList>
    </citation>
    <scope>NUCLEOTIDE SEQUENCE [LARGE SCALE GENOMIC DNA]</scope>
</reference>
<organism evidence="4 5">
    <name type="scientific">Trichobilharzia regenti</name>
    <name type="common">Nasal bird schistosome</name>
    <dbReference type="NCBI Taxonomy" id="157069"/>
    <lineage>
        <taxon>Eukaryota</taxon>
        <taxon>Metazoa</taxon>
        <taxon>Spiralia</taxon>
        <taxon>Lophotrochozoa</taxon>
        <taxon>Platyhelminthes</taxon>
        <taxon>Trematoda</taxon>
        <taxon>Digenea</taxon>
        <taxon>Strigeidida</taxon>
        <taxon>Schistosomatoidea</taxon>
        <taxon>Schistosomatidae</taxon>
        <taxon>Trichobilharzia</taxon>
    </lineage>
</organism>
<proteinExistence type="predicted"/>
<keyword evidence="3" id="KW-1015">Disulfide bond</keyword>
<dbReference type="Gene3D" id="1.10.10.140">
    <property type="entry name" value="Cytochrome c oxidase, subunit VIb"/>
    <property type="match status" value="1"/>
</dbReference>
<dbReference type="PANTHER" id="PTHR46690:SF1">
    <property type="entry name" value="CYTOCHROME C OXIDASE ASSEMBLY FACTOR 6 HOMOLOG"/>
    <property type="match status" value="1"/>
</dbReference>
<dbReference type="AlphaFoldDB" id="A0AA85JZ12"/>
<reference evidence="5" key="2">
    <citation type="submission" date="2023-11" db="UniProtKB">
        <authorList>
            <consortium name="WormBaseParasite"/>
        </authorList>
    </citation>
    <scope>IDENTIFICATION</scope>
</reference>
<keyword evidence="4" id="KW-1185">Reference proteome</keyword>
<evidence type="ECO:0000256" key="3">
    <source>
        <dbReference type="ARBA" id="ARBA00023157"/>
    </source>
</evidence>
<dbReference type="InterPro" id="IPR048280">
    <property type="entry name" value="COX6B-like"/>
</dbReference>
<sequence length="111" mass="13383">MPTSTEFLSKSKREECWKSRDAYWECVTSLSSENPQPDEKLIKQRCGSQRKAYEASCPQTWISLFDKKKDFELFKAKKFEERLKQGKEKECFFKEGVNKYWKIHFKVIFFC</sequence>
<comment type="subcellular location">
    <subcellularLocation>
        <location evidence="1">Mitochondrion</location>
    </subcellularLocation>
</comment>
<dbReference type="Proteomes" id="UP000050795">
    <property type="component" value="Unassembled WGS sequence"/>
</dbReference>
<evidence type="ECO:0000256" key="2">
    <source>
        <dbReference type="ARBA" id="ARBA00023128"/>
    </source>
</evidence>
<dbReference type="WBParaSite" id="TREG1_49290.1">
    <property type="protein sequence ID" value="TREG1_49290.1"/>
    <property type="gene ID" value="TREG1_49290"/>
</dbReference>
<dbReference type="InterPro" id="IPR042289">
    <property type="entry name" value="COA6"/>
</dbReference>
<evidence type="ECO:0000313" key="4">
    <source>
        <dbReference type="Proteomes" id="UP000050795"/>
    </source>
</evidence>
<dbReference type="Pfam" id="PF02297">
    <property type="entry name" value="COX6B"/>
    <property type="match status" value="1"/>
</dbReference>
<evidence type="ECO:0000256" key="1">
    <source>
        <dbReference type="ARBA" id="ARBA00004173"/>
    </source>
</evidence>
<dbReference type="GO" id="GO:0042775">
    <property type="term" value="P:mitochondrial ATP synthesis coupled electron transport"/>
    <property type="evidence" value="ECO:0007669"/>
    <property type="project" value="TreeGrafter"/>
</dbReference>
<dbReference type="InterPro" id="IPR036549">
    <property type="entry name" value="CX6/COA6-like_sf"/>
</dbReference>
<protein>
    <recommendedName>
        <fullName evidence="6">Cytochrome c oxidase assembly factor 6 homolog</fullName>
    </recommendedName>
</protein>
<name>A0AA85JZ12_TRIRE</name>
<dbReference type="SUPFAM" id="SSF47694">
    <property type="entry name" value="Cytochrome c oxidase subunit h"/>
    <property type="match status" value="1"/>
</dbReference>
<dbReference type="PANTHER" id="PTHR46690">
    <property type="entry name" value="CYTOCHROME C OXIDASE ASSEMBLY FACTOR 6 HOMOLOG"/>
    <property type="match status" value="1"/>
</dbReference>
<dbReference type="GO" id="GO:0005739">
    <property type="term" value="C:mitochondrion"/>
    <property type="evidence" value="ECO:0007669"/>
    <property type="project" value="UniProtKB-SubCell"/>
</dbReference>
<evidence type="ECO:0000313" key="5">
    <source>
        <dbReference type="WBParaSite" id="TREG1_49290.1"/>
    </source>
</evidence>
<keyword evidence="2" id="KW-0496">Mitochondrion</keyword>
<dbReference type="GO" id="GO:0008535">
    <property type="term" value="P:respiratory chain complex IV assembly"/>
    <property type="evidence" value="ECO:0007669"/>
    <property type="project" value="InterPro"/>
</dbReference>